<evidence type="ECO:0000256" key="7">
    <source>
        <dbReference type="SAM" id="MobiDB-lite"/>
    </source>
</evidence>
<evidence type="ECO:0000313" key="12">
    <source>
        <dbReference type="Proteomes" id="UP000031971"/>
    </source>
</evidence>
<evidence type="ECO:0000256" key="5">
    <source>
        <dbReference type="ARBA" id="ARBA00022777"/>
    </source>
</evidence>
<dbReference type="SUPFAM" id="SSF47384">
    <property type="entry name" value="Homodimeric domain of signal transducing histidine kinase"/>
    <property type="match status" value="1"/>
</dbReference>
<dbReference type="SUPFAM" id="SSF55874">
    <property type="entry name" value="ATPase domain of HSP90 chaperone/DNA topoisomerase II/histidine kinase"/>
    <property type="match status" value="1"/>
</dbReference>
<comment type="catalytic activity">
    <reaction evidence="1">
        <text>ATP + protein L-histidine = ADP + protein N-phospho-L-histidine.</text>
        <dbReference type="EC" id="2.7.13.3"/>
    </reaction>
</comment>
<dbReference type="STRING" id="272627.CCC_02625"/>
<dbReference type="Gene3D" id="1.10.287.130">
    <property type="match status" value="1"/>
</dbReference>
<dbReference type="CDD" id="cd12915">
    <property type="entry name" value="PDC2_DGC_like"/>
    <property type="match status" value="1"/>
</dbReference>
<keyword evidence="8" id="KW-0812">Transmembrane</keyword>
<dbReference type="CDD" id="cd00130">
    <property type="entry name" value="PAS"/>
    <property type="match status" value="1"/>
</dbReference>
<keyword evidence="12" id="KW-1185">Reference proteome</keyword>
<dbReference type="InterPro" id="IPR035965">
    <property type="entry name" value="PAS-like_dom_sf"/>
</dbReference>
<gene>
    <name evidence="11" type="ORF">CCC_02625</name>
</gene>
<dbReference type="InterPro" id="IPR005467">
    <property type="entry name" value="His_kinase_dom"/>
</dbReference>
<dbReference type="Pfam" id="PF22588">
    <property type="entry name" value="dCache_1_like"/>
    <property type="match status" value="1"/>
</dbReference>
<evidence type="ECO:0000313" key="11">
    <source>
        <dbReference type="EMBL" id="KIL99836.1"/>
    </source>
</evidence>
<protein>
    <recommendedName>
        <fullName evidence="2">histidine kinase</fullName>
        <ecNumber evidence="2">2.7.13.3</ecNumber>
    </recommendedName>
</protein>
<dbReference type="PRINTS" id="PR00344">
    <property type="entry name" value="BCTRLSENSOR"/>
</dbReference>
<dbReference type="InterPro" id="IPR004358">
    <property type="entry name" value="Sig_transdc_His_kin-like_C"/>
</dbReference>
<keyword evidence="6" id="KW-0175">Coiled coil</keyword>
<evidence type="ECO:0000256" key="8">
    <source>
        <dbReference type="SAM" id="Phobius"/>
    </source>
</evidence>
<organism evidence="11 12">
    <name type="scientific">Paramagnetospirillum magnetotacticum MS-1</name>
    <dbReference type="NCBI Taxonomy" id="272627"/>
    <lineage>
        <taxon>Bacteria</taxon>
        <taxon>Pseudomonadati</taxon>
        <taxon>Pseudomonadota</taxon>
        <taxon>Alphaproteobacteria</taxon>
        <taxon>Rhodospirillales</taxon>
        <taxon>Magnetospirillaceae</taxon>
        <taxon>Paramagnetospirillum</taxon>
    </lineage>
</organism>
<keyword evidence="8" id="KW-0472">Membrane</keyword>
<evidence type="ECO:0000256" key="2">
    <source>
        <dbReference type="ARBA" id="ARBA00012438"/>
    </source>
</evidence>
<dbReference type="AlphaFoldDB" id="A0A0C2V429"/>
<feature type="domain" description="Histidine kinase" evidence="9">
    <location>
        <begin position="474"/>
        <end position="687"/>
    </location>
</feature>
<dbReference type="InterPro" id="IPR054327">
    <property type="entry name" value="His-kinase-like_sensor"/>
</dbReference>
<dbReference type="InterPro" id="IPR036890">
    <property type="entry name" value="HATPase_C_sf"/>
</dbReference>
<feature type="domain" description="PAS" evidence="10">
    <location>
        <begin position="326"/>
        <end position="373"/>
    </location>
</feature>
<keyword evidence="3" id="KW-0597">Phosphoprotein</keyword>
<dbReference type="InterPro" id="IPR003594">
    <property type="entry name" value="HATPase_dom"/>
</dbReference>
<proteinExistence type="predicted"/>
<dbReference type="CDD" id="cd00082">
    <property type="entry name" value="HisKA"/>
    <property type="match status" value="1"/>
</dbReference>
<dbReference type="EMBL" id="JXSL01000020">
    <property type="protein sequence ID" value="KIL99836.1"/>
    <property type="molecule type" value="Genomic_DNA"/>
</dbReference>
<evidence type="ECO:0000256" key="1">
    <source>
        <dbReference type="ARBA" id="ARBA00000085"/>
    </source>
</evidence>
<dbReference type="GO" id="GO:0000155">
    <property type="term" value="F:phosphorelay sensor kinase activity"/>
    <property type="evidence" value="ECO:0007669"/>
    <property type="project" value="InterPro"/>
</dbReference>
<dbReference type="Gene3D" id="3.30.565.10">
    <property type="entry name" value="Histidine kinase-like ATPase, C-terminal domain"/>
    <property type="match status" value="1"/>
</dbReference>
<keyword evidence="5 11" id="KW-0418">Kinase</keyword>
<dbReference type="RefSeq" id="WP_236686283.1">
    <property type="nucleotide sequence ID" value="NZ_JXSL01000020.1"/>
</dbReference>
<feature type="transmembrane region" description="Helical" evidence="8">
    <location>
        <begin position="290"/>
        <end position="310"/>
    </location>
</feature>
<reference evidence="11 12" key="1">
    <citation type="submission" date="2015-01" db="EMBL/GenBank/DDBJ databases">
        <title>Genome Sequence of Magnetospirillum magnetotacticum Strain MS-1.</title>
        <authorList>
            <person name="Marinov G.K."/>
            <person name="Smalley M.D."/>
            <person name="DeSalvo G."/>
        </authorList>
    </citation>
    <scope>NUCLEOTIDE SEQUENCE [LARGE SCALE GENOMIC DNA]</scope>
    <source>
        <strain evidence="11 12">MS-1</strain>
    </source>
</reference>
<feature type="coiled-coil region" evidence="6">
    <location>
        <begin position="309"/>
        <end position="336"/>
    </location>
</feature>
<dbReference type="SMART" id="SM00387">
    <property type="entry name" value="HATPase_c"/>
    <property type="match status" value="1"/>
</dbReference>
<feature type="region of interest" description="Disordered" evidence="7">
    <location>
        <begin position="371"/>
        <end position="390"/>
    </location>
</feature>
<evidence type="ECO:0000256" key="4">
    <source>
        <dbReference type="ARBA" id="ARBA00022679"/>
    </source>
</evidence>
<dbReference type="CDD" id="cd12914">
    <property type="entry name" value="PDC1_DGC_like"/>
    <property type="match status" value="1"/>
</dbReference>
<dbReference type="Proteomes" id="UP000031971">
    <property type="component" value="Unassembled WGS sequence"/>
</dbReference>
<dbReference type="PANTHER" id="PTHR43304:SF1">
    <property type="entry name" value="PAC DOMAIN-CONTAINING PROTEIN"/>
    <property type="match status" value="1"/>
</dbReference>
<dbReference type="NCBIfam" id="TIGR00229">
    <property type="entry name" value="sensory_box"/>
    <property type="match status" value="1"/>
</dbReference>
<dbReference type="Pfam" id="PF00512">
    <property type="entry name" value="HisKA"/>
    <property type="match status" value="1"/>
</dbReference>
<keyword evidence="8" id="KW-1133">Transmembrane helix</keyword>
<dbReference type="FunFam" id="3.30.565.10:FF:000006">
    <property type="entry name" value="Sensor histidine kinase WalK"/>
    <property type="match status" value="1"/>
</dbReference>
<dbReference type="PANTHER" id="PTHR43304">
    <property type="entry name" value="PHYTOCHROME-LIKE PROTEIN CPH1"/>
    <property type="match status" value="1"/>
</dbReference>
<dbReference type="GO" id="GO:0006355">
    <property type="term" value="P:regulation of DNA-templated transcription"/>
    <property type="evidence" value="ECO:0007669"/>
    <property type="project" value="InterPro"/>
</dbReference>
<sequence>MPVELHTSNRRIMVGLLGAMLLVLWGFVAYWSWSQRKSIIASNTVVLEQLTTAAEEQTLRLFRHAETSLMASNFWMADHPQTDPGDSPSFIALVDRLRQMSDGMLDIRMVTSGGGLHYIPRRGPKPLANVADRDYVRAQAQMQTRGFFIGNPVVSRVTGKWGIPVSIPVDKSGGDVSILFAAIELDRIAKTFEAERIKPLGSIAILRADGTFLFRVPIEDHVIGINIADTPSFKENYALSTKGVFISSSQFIDGKERMVSYQRLRDYPLIVIVTAGIDDLLTPWRRETATLVSIAGLVSLAIILLSLILIRAMKAEEKAQKDIEQARREAELILSTAGEGICGTDTGGRITFMNPAARIMLGWEHEDPIGQDLHANNHHTHSDGSPYAAEDCPVGRTLDDGETREALGETFWRTNGPSFPVDFIVTAIRENGKIKGAVLVFRDISERLASEQALTAQATELSRSNADLEQFAYVASHDLREPLRQVASFVSLLERRYAPTLDDDARDYIAYAREGAKRMDRLIIDLLEFSRIGHRSLPVEKVDLAGVIDEAVANLNTVIVESGAQVNRTPDLPVLPVIRDDMVRLFQNLIGNAVKYRHPERTPIVRISAKEGADGWIVSITDNGLGIDPQFSERIFGIFQRLHTRDKFEGTGIGLAIAKKIVERAGGKIWVEPAEGGGSIFQVQLPA</sequence>
<dbReference type="InterPro" id="IPR013767">
    <property type="entry name" value="PAS_fold"/>
</dbReference>
<dbReference type="EC" id="2.7.13.3" evidence="2"/>
<dbReference type="InterPro" id="IPR036097">
    <property type="entry name" value="HisK_dim/P_sf"/>
</dbReference>
<name>A0A0C2V429_PARME</name>
<dbReference type="SUPFAM" id="SSF55785">
    <property type="entry name" value="PYP-like sensor domain (PAS domain)"/>
    <property type="match status" value="1"/>
</dbReference>
<dbReference type="PROSITE" id="PS50109">
    <property type="entry name" value="HIS_KIN"/>
    <property type="match status" value="1"/>
</dbReference>
<evidence type="ECO:0000256" key="3">
    <source>
        <dbReference type="ARBA" id="ARBA00022553"/>
    </source>
</evidence>
<dbReference type="Pfam" id="PF02518">
    <property type="entry name" value="HATPase_c"/>
    <property type="match status" value="1"/>
</dbReference>
<dbReference type="SMART" id="SM00091">
    <property type="entry name" value="PAS"/>
    <property type="match status" value="1"/>
</dbReference>
<dbReference type="InterPro" id="IPR003661">
    <property type="entry name" value="HisK_dim/P_dom"/>
</dbReference>
<evidence type="ECO:0000259" key="10">
    <source>
        <dbReference type="PROSITE" id="PS50112"/>
    </source>
</evidence>
<feature type="transmembrane region" description="Helical" evidence="8">
    <location>
        <begin position="12"/>
        <end position="33"/>
    </location>
</feature>
<keyword evidence="4" id="KW-0808">Transferase</keyword>
<dbReference type="SMART" id="SM00388">
    <property type="entry name" value="HisKA"/>
    <property type="match status" value="1"/>
</dbReference>
<dbReference type="Gene3D" id="3.30.450.20">
    <property type="entry name" value="PAS domain"/>
    <property type="match status" value="3"/>
</dbReference>
<accession>A0A0C2V429</accession>
<dbReference type="Pfam" id="PF00989">
    <property type="entry name" value="PAS"/>
    <property type="match status" value="1"/>
</dbReference>
<evidence type="ECO:0000259" key="9">
    <source>
        <dbReference type="PROSITE" id="PS50109"/>
    </source>
</evidence>
<evidence type="ECO:0000256" key="6">
    <source>
        <dbReference type="SAM" id="Coils"/>
    </source>
</evidence>
<dbReference type="InterPro" id="IPR000014">
    <property type="entry name" value="PAS"/>
</dbReference>
<comment type="caution">
    <text evidence="11">The sequence shown here is derived from an EMBL/GenBank/DDBJ whole genome shotgun (WGS) entry which is preliminary data.</text>
</comment>
<dbReference type="InterPro" id="IPR052162">
    <property type="entry name" value="Sensor_kinase/Photoreceptor"/>
</dbReference>
<dbReference type="PROSITE" id="PS50112">
    <property type="entry name" value="PAS"/>
    <property type="match status" value="1"/>
</dbReference>